<dbReference type="KEGG" id="saci:Sinac_6375"/>
<reference evidence="3 4" key="1">
    <citation type="submission" date="2012-02" db="EMBL/GenBank/DDBJ databases">
        <title>Complete sequence of chromosome of Singulisphaera acidiphila DSM 18658.</title>
        <authorList>
            <consortium name="US DOE Joint Genome Institute (JGI-PGF)"/>
            <person name="Lucas S."/>
            <person name="Copeland A."/>
            <person name="Lapidus A."/>
            <person name="Glavina del Rio T."/>
            <person name="Dalin E."/>
            <person name="Tice H."/>
            <person name="Bruce D."/>
            <person name="Goodwin L."/>
            <person name="Pitluck S."/>
            <person name="Peters L."/>
            <person name="Ovchinnikova G."/>
            <person name="Chertkov O."/>
            <person name="Kyrpides N."/>
            <person name="Mavromatis K."/>
            <person name="Ivanova N."/>
            <person name="Brettin T."/>
            <person name="Detter J.C."/>
            <person name="Han C."/>
            <person name="Larimer F."/>
            <person name="Land M."/>
            <person name="Hauser L."/>
            <person name="Markowitz V."/>
            <person name="Cheng J.-F."/>
            <person name="Hugenholtz P."/>
            <person name="Woyke T."/>
            <person name="Wu D."/>
            <person name="Tindall B."/>
            <person name="Pomrenke H."/>
            <person name="Brambilla E."/>
            <person name="Klenk H.-P."/>
            <person name="Eisen J.A."/>
        </authorList>
    </citation>
    <scope>NUCLEOTIDE SEQUENCE [LARGE SCALE GENOMIC DNA]</scope>
    <source>
        <strain evidence="4">ATCC BAA-1392 / DSM 18658 / VKM B-2454 / MOB10</strain>
    </source>
</reference>
<dbReference type="HOGENOM" id="CLU_041661_0_0_0"/>
<evidence type="ECO:0000259" key="2">
    <source>
        <dbReference type="Pfam" id="PF07596"/>
    </source>
</evidence>
<dbReference type="Gene3D" id="3.30.700.10">
    <property type="entry name" value="Glycoprotein, Type 4 Pilin"/>
    <property type="match status" value="1"/>
</dbReference>
<keyword evidence="4" id="KW-1185">Reference proteome</keyword>
<feature type="domain" description="DUF1559" evidence="2">
    <location>
        <begin position="39"/>
        <end position="280"/>
    </location>
</feature>
<dbReference type="eggNOG" id="COG2165">
    <property type="taxonomic scope" value="Bacteria"/>
</dbReference>
<proteinExistence type="predicted"/>
<dbReference type="SUPFAM" id="SSF54523">
    <property type="entry name" value="Pili subunits"/>
    <property type="match status" value="1"/>
</dbReference>
<sequence>MSRHTGKLRGYTLVETLVVLCIIAGMIALLLPAIGGGQEMARRAQCANNLKQLGLAMHNHHSTHDVFPPGVVNFSGPIRNEPLGAHFSWVVQLLPYMEQYRFTVDVGDGLGIYAPSYRTMRVNQITSLRCPSDPGPLKRNDGTAENNYVGCHHDVESPIDADNHGVLYLNSRVRYEDIADGLSGTLMVGEKLRNGFDLGWASGTRATLRNTGSPINAGDLLYAKTKIRSWSDGTKILDSNKLPDSMNHFLVGGFESRHPRGANFTFCDGSVRFLSDSINRRIYQCLSHRDDGELIDVSKP</sequence>
<accession>L0DNR4</accession>
<dbReference type="Pfam" id="PF07596">
    <property type="entry name" value="SBP_bac_10"/>
    <property type="match status" value="1"/>
</dbReference>
<dbReference type="NCBIfam" id="TIGR04294">
    <property type="entry name" value="pre_pil_HX9DG"/>
    <property type="match status" value="1"/>
</dbReference>
<dbReference type="InterPro" id="IPR011453">
    <property type="entry name" value="DUF1559"/>
</dbReference>
<keyword evidence="1" id="KW-1133">Transmembrane helix</keyword>
<keyword evidence="1" id="KW-0472">Membrane</keyword>
<dbReference type="Proteomes" id="UP000010798">
    <property type="component" value="Chromosome"/>
</dbReference>
<evidence type="ECO:0000256" key="1">
    <source>
        <dbReference type="SAM" id="Phobius"/>
    </source>
</evidence>
<gene>
    <name evidence="3" type="ordered locus">Sinac_6375</name>
</gene>
<dbReference type="PANTHER" id="PTHR30093:SF2">
    <property type="entry name" value="TYPE II SECRETION SYSTEM PROTEIN H"/>
    <property type="match status" value="1"/>
</dbReference>
<keyword evidence="1" id="KW-0812">Transmembrane</keyword>
<dbReference type="RefSeq" id="WP_015249538.1">
    <property type="nucleotide sequence ID" value="NC_019892.1"/>
</dbReference>
<dbReference type="PANTHER" id="PTHR30093">
    <property type="entry name" value="GENERAL SECRETION PATHWAY PROTEIN G"/>
    <property type="match status" value="1"/>
</dbReference>
<dbReference type="STRING" id="886293.Sinac_6375"/>
<evidence type="ECO:0000313" key="4">
    <source>
        <dbReference type="Proteomes" id="UP000010798"/>
    </source>
</evidence>
<dbReference type="OrthoDB" id="255848at2"/>
<protein>
    <submittedName>
        <fullName evidence="3">Type II secretory pathway, pseudopilin PulG</fullName>
    </submittedName>
</protein>
<dbReference type="EMBL" id="CP003364">
    <property type="protein sequence ID" value="AGA30455.1"/>
    <property type="molecule type" value="Genomic_DNA"/>
</dbReference>
<dbReference type="InterPro" id="IPR027558">
    <property type="entry name" value="Pre_pil_HX9DG_C"/>
</dbReference>
<name>L0DNR4_SINAD</name>
<organism evidence="3 4">
    <name type="scientific">Singulisphaera acidiphila (strain ATCC BAA-1392 / DSM 18658 / VKM B-2454 / MOB10)</name>
    <dbReference type="NCBI Taxonomy" id="886293"/>
    <lineage>
        <taxon>Bacteria</taxon>
        <taxon>Pseudomonadati</taxon>
        <taxon>Planctomycetota</taxon>
        <taxon>Planctomycetia</taxon>
        <taxon>Isosphaerales</taxon>
        <taxon>Isosphaeraceae</taxon>
        <taxon>Singulisphaera</taxon>
    </lineage>
</organism>
<evidence type="ECO:0000313" key="3">
    <source>
        <dbReference type="EMBL" id="AGA30455.1"/>
    </source>
</evidence>
<dbReference type="AlphaFoldDB" id="L0DNR4"/>
<feature type="transmembrane region" description="Helical" evidence="1">
    <location>
        <begin position="12"/>
        <end position="34"/>
    </location>
</feature>
<dbReference type="InterPro" id="IPR045584">
    <property type="entry name" value="Pilin-like"/>
</dbReference>